<organism evidence="2 3">
    <name type="scientific">Lactuca sativa</name>
    <name type="common">Garden lettuce</name>
    <dbReference type="NCBI Taxonomy" id="4236"/>
    <lineage>
        <taxon>Eukaryota</taxon>
        <taxon>Viridiplantae</taxon>
        <taxon>Streptophyta</taxon>
        <taxon>Embryophyta</taxon>
        <taxon>Tracheophyta</taxon>
        <taxon>Spermatophyta</taxon>
        <taxon>Magnoliopsida</taxon>
        <taxon>eudicotyledons</taxon>
        <taxon>Gunneridae</taxon>
        <taxon>Pentapetalae</taxon>
        <taxon>asterids</taxon>
        <taxon>campanulids</taxon>
        <taxon>Asterales</taxon>
        <taxon>Asteraceae</taxon>
        <taxon>Cichorioideae</taxon>
        <taxon>Cichorieae</taxon>
        <taxon>Lactucinae</taxon>
        <taxon>Lactuca</taxon>
    </lineage>
</organism>
<dbReference type="EMBL" id="NBSK02000004">
    <property type="protein sequence ID" value="KAJ0212738.1"/>
    <property type="molecule type" value="Genomic_DNA"/>
</dbReference>
<accession>A0A9R1VYG8</accession>
<proteinExistence type="predicted"/>
<dbReference type="AlphaFoldDB" id="A0A9R1VYG8"/>
<gene>
    <name evidence="2" type="ORF">LSAT_V11C400197400</name>
</gene>
<comment type="caution">
    <text evidence="2">The sequence shown here is derived from an EMBL/GenBank/DDBJ whole genome shotgun (WGS) entry which is preliminary data.</text>
</comment>
<keyword evidence="1" id="KW-0732">Signal</keyword>
<dbReference type="Proteomes" id="UP000235145">
    <property type="component" value="Unassembled WGS sequence"/>
</dbReference>
<reference evidence="2 3" key="1">
    <citation type="journal article" date="2017" name="Nat. Commun.">
        <title>Genome assembly with in vitro proximity ligation data and whole-genome triplication in lettuce.</title>
        <authorList>
            <person name="Reyes-Chin-Wo S."/>
            <person name="Wang Z."/>
            <person name="Yang X."/>
            <person name="Kozik A."/>
            <person name="Arikit S."/>
            <person name="Song C."/>
            <person name="Xia L."/>
            <person name="Froenicke L."/>
            <person name="Lavelle D.O."/>
            <person name="Truco M.J."/>
            <person name="Xia R."/>
            <person name="Zhu S."/>
            <person name="Xu C."/>
            <person name="Xu H."/>
            <person name="Xu X."/>
            <person name="Cox K."/>
            <person name="Korf I."/>
            <person name="Meyers B.C."/>
            <person name="Michelmore R.W."/>
        </authorList>
    </citation>
    <scope>NUCLEOTIDE SEQUENCE [LARGE SCALE GENOMIC DNA]</scope>
    <source>
        <strain evidence="3">cv. Salinas</strain>
        <tissue evidence="2">Seedlings</tissue>
    </source>
</reference>
<keyword evidence="3" id="KW-1185">Reference proteome</keyword>
<name>A0A9R1VYG8_LACSA</name>
<feature type="signal peptide" evidence="1">
    <location>
        <begin position="1"/>
        <end position="22"/>
    </location>
</feature>
<evidence type="ECO:0000313" key="2">
    <source>
        <dbReference type="EMBL" id="KAJ0212738.1"/>
    </source>
</evidence>
<protein>
    <submittedName>
        <fullName evidence="2">Uncharacterized protein</fullName>
    </submittedName>
</protein>
<feature type="chain" id="PRO_5040308067" evidence="1">
    <location>
        <begin position="23"/>
        <end position="101"/>
    </location>
</feature>
<evidence type="ECO:0000313" key="3">
    <source>
        <dbReference type="Proteomes" id="UP000235145"/>
    </source>
</evidence>
<evidence type="ECO:0000256" key="1">
    <source>
        <dbReference type="SAM" id="SignalP"/>
    </source>
</evidence>
<sequence length="101" mass="11498">MDCWMLGSFHFTCASIKRFSLLSCPCMLVDVVHVTAPKLLFFSFYGETMHSLLFPHSIMEQIDFCLGLNIDRVTSEISVLWKNSAIWCVDSPSRDAIPHPD</sequence>